<name>E8ZIW7_MYCHL</name>
<dbReference type="HOGENOM" id="CLU_111546_1_0_14"/>
<protein>
    <submittedName>
        <fullName evidence="1">Uncharacterized protein</fullName>
    </submittedName>
</protein>
<sequence>MAIESTKLLLLGTAAASAGGVGVAANHAFSHSSKEEKVKNLKTDSIPESPKPKKCLIFVAGEVTGTGTDIKLGKILSQTEGAEDFLKNKTVSESFAKDVKEACEGKRVGIREKEEEFNVYVYQKTDSTQAWNYTIHMQKEDWISKKEIIDNSQDVLKSTLTNQ</sequence>
<accession>E8ZIW7</accession>
<gene>
    <name evidence="1" type="ORF">HF1_10800</name>
</gene>
<dbReference type="EMBL" id="FR773153">
    <property type="protein sequence ID" value="CBY93088.1"/>
    <property type="molecule type" value="Genomic_DNA"/>
</dbReference>
<evidence type="ECO:0000313" key="1">
    <source>
        <dbReference type="EMBL" id="CBY93088.1"/>
    </source>
</evidence>
<dbReference type="AlphaFoldDB" id="E8ZIW7"/>
<dbReference type="Proteomes" id="UP000008637">
    <property type="component" value="Chromosome"/>
</dbReference>
<evidence type="ECO:0000313" key="2">
    <source>
        <dbReference type="Proteomes" id="UP000008637"/>
    </source>
</evidence>
<dbReference type="KEGG" id="mha:HF1_10800"/>
<proteinExistence type="predicted"/>
<organism evidence="1 2">
    <name type="scientific">Mycoplasma haemofelis (strain Langford 1)</name>
    <name type="common">Haemobartonella felis</name>
    <dbReference type="NCBI Taxonomy" id="941640"/>
    <lineage>
        <taxon>Bacteria</taxon>
        <taxon>Bacillati</taxon>
        <taxon>Mycoplasmatota</taxon>
        <taxon>Mollicutes</taxon>
        <taxon>Mycoplasmataceae</taxon>
        <taxon>Mycoplasma</taxon>
    </lineage>
</organism>
<keyword evidence="2" id="KW-1185">Reference proteome</keyword>
<reference evidence="1 2" key="1">
    <citation type="journal article" date="2011" name="J. Bacteriol.">
        <title>Complete genome sequence of Mycoplasma haemofelis, a hemotropic mycoplasma.</title>
        <authorList>
            <person name="Barker E.N."/>
            <person name="Helps C.R."/>
            <person name="Peters I.R."/>
            <person name="Darby A.C."/>
            <person name="Radford A.D."/>
            <person name="Tasker S."/>
        </authorList>
    </citation>
    <scope>NUCLEOTIDE SEQUENCE [LARGE SCALE GENOMIC DNA]</scope>
    <source>
        <strain evidence="1 2">Langford 1</strain>
    </source>
</reference>